<gene>
    <name evidence="1" type="ORF">URODEC1_LOCUS105417</name>
</gene>
<dbReference type="EMBL" id="OZ075116">
    <property type="protein sequence ID" value="CAL5074835.1"/>
    <property type="molecule type" value="Genomic_DNA"/>
</dbReference>
<protein>
    <recommendedName>
        <fullName evidence="3">F-box domain-containing protein</fullName>
    </recommendedName>
</protein>
<evidence type="ECO:0000313" key="2">
    <source>
        <dbReference type="Proteomes" id="UP001497457"/>
    </source>
</evidence>
<dbReference type="CDD" id="cd09917">
    <property type="entry name" value="F-box_SF"/>
    <property type="match status" value="1"/>
</dbReference>
<reference evidence="1 2" key="2">
    <citation type="submission" date="2024-10" db="EMBL/GenBank/DDBJ databases">
        <authorList>
            <person name="Ryan C."/>
        </authorList>
    </citation>
    <scope>NUCLEOTIDE SEQUENCE [LARGE SCALE GENOMIC DNA]</scope>
</reference>
<dbReference type="PANTHER" id="PTHR33207">
    <property type="entry name" value="F-BOX DOMAIN CONTAINING PROTEIN-RELATED"/>
    <property type="match status" value="1"/>
</dbReference>
<name>A0ABC9FHA9_9POAL</name>
<evidence type="ECO:0008006" key="3">
    <source>
        <dbReference type="Google" id="ProtNLM"/>
    </source>
</evidence>
<evidence type="ECO:0000313" key="1">
    <source>
        <dbReference type="EMBL" id="CAL5074835.1"/>
    </source>
</evidence>
<dbReference type="AlphaFoldDB" id="A0ABC9FHA9"/>
<dbReference type="InterPro" id="IPR036047">
    <property type="entry name" value="F-box-like_dom_sf"/>
</dbReference>
<dbReference type="Proteomes" id="UP001497457">
    <property type="component" value="Chromosome 6rd"/>
</dbReference>
<sequence length="231" mass="26012">MVVGMHAIPDELLELILLHVASPTCLVRSASVCKQWLSAGVYKDERWLSDTLPNIDPYLPKFVPSQQPPAVDERCFSLDFLPDSGAKPWAWKIQDSRGSLLLLDKQGGYYNRGFPFGRDMIVCEPATRRYQRIALRATFPDCALDVVECGYLADGKEGGGNGFLLNFRLVLLLNIYGYDHVRLRETPPRRRAHAGRWLMAKGVHRRAANELDGSHQGLCVPVRRRKHSGCP</sequence>
<proteinExistence type="predicted"/>
<accession>A0ABC9FHA9</accession>
<reference evidence="2" key="1">
    <citation type="submission" date="2024-06" db="EMBL/GenBank/DDBJ databases">
        <authorList>
            <person name="Ryan C."/>
        </authorList>
    </citation>
    <scope>NUCLEOTIDE SEQUENCE [LARGE SCALE GENOMIC DNA]</scope>
</reference>
<dbReference type="SUPFAM" id="SSF81383">
    <property type="entry name" value="F-box domain"/>
    <property type="match status" value="1"/>
</dbReference>
<keyword evidence="2" id="KW-1185">Reference proteome</keyword>
<organism evidence="1 2">
    <name type="scientific">Urochloa decumbens</name>
    <dbReference type="NCBI Taxonomy" id="240449"/>
    <lineage>
        <taxon>Eukaryota</taxon>
        <taxon>Viridiplantae</taxon>
        <taxon>Streptophyta</taxon>
        <taxon>Embryophyta</taxon>
        <taxon>Tracheophyta</taxon>
        <taxon>Spermatophyta</taxon>
        <taxon>Magnoliopsida</taxon>
        <taxon>Liliopsida</taxon>
        <taxon>Poales</taxon>
        <taxon>Poaceae</taxon>
        <taxon>PACMAD clade</taxon>
        <taxon>Panicoideae</taxon>
        <taxon>Panicodae</taxon>
        <taxon>Paniceae</taxon>
        <taxon>Melinidinae</taxon>
        <taxon>Urochloa</taxon>
    </lineage>
</organism>